<dbReference type="AlphaFoldDB" id="A0A2S8G8F1"/>
<evidence type="ECO:0000313" key="4">
    <source>
        <dbReference type="Proteomes" id="UP000239388"/>
    </source>
</evidence>
<organism evidence="3 4">
    <name type="scientific">Blastopirellula marina</name>
    <dbReference type="NCBI Taxonomy" id="124"/>
    <lineage>
        <taxon>Bacteria</taxon>
        <taxon>Pseudomonadati</taxon>
        <taxon>Planctomycetota</taxon>
        <taxon>Planctomycetia</taxon>
        <taxon>Pirellulales</taxon>
        <taxon>Pirellulaceae</taxon>
        <taxon>Blastopirellula</taxon>
    </lineage>
</organism>
<dbReference type="RefSeq" id="WP_105352435.1">
    <property type="nucleotide sequence ID" value="NZ_PUIB01000008.1"/>
</dbReference>
<evidence type="ECO:0000259" key="2">
    <source>
        <dbReference type="Pfam" id="PF25023"/>
    </source>
</evidence>
<dbReference type="NCBIfam" id="TIGR03696">
    <property type="entry name" value="Rhs_assc_core"/>
    <property type="match status" value="1"/>
</dbReference>
<dbReference type="InterPro" id="IPR022385">
    <property type="entry name" value="Rhs_assc_core"/>
</dbReference>
<dbReference type="PRINTS" id="PR00394">
    <property type="entry name" value="RHSPROTEIN"/>
</dbReference>
<accession>A0A2S8G8F1</accession>
<keyword evidence="1" id="KW-0677">Repeat</keyword>
<reference evidence="3 4" key="1">
    <citation type="submission" date="2018-02" db="EMBL/GenBank/DDBJ databases">
        <title>Comparative genomes isolates from brazilian mangrove.</title>
        <authorList>
            <person name="Araujo J.E."/>
            <person name="Taketani R.G."/>
            <person name="Silva M.C.P."/>
            <person name="Loureco M.V."/>
            <person name="Andreote F.D."/>
        </authorList>
    </citation>
    <scope>NUCLEOTIDE SEQUENCE [LARGE SCALE GENOMIC DNA]</scope>
    <source>
        <strain evidence="3 4">NAP PRIS-MGV</strain>
    </source>
</reference>
<feature type="domain" description="Teneurin-like YD-shell" evidence="2">
    <location>
        <begin position="14"/>
        <end position="180"/>
    </location>
</feature>
<protein>
    <recommendedName>
        <fullName evidence="2">Teneurin-like YD-shell domain-containing protein</fullName>
    </recommendedName>
</protein>
<evidence type="ECO:0000313" key="3">
    <source>
        <dbReference type="EMBL" id="PQO40726.1"/>
    </source>
</evidence>
<dbReference type="InterPro" id="IPR050708">
    <property type="entry name" value="T6SS_VgrG/RHS"/>
</dbReference>
<proteinExistence type="predicted"/>
<dbReference type="EMBL" id="PUIB01000008">
    <property type="protein sequence ID" value="PQO40726.1"/>
    <property type="molecule type" value="Genomic_DNA"/>
</dbReference>
<dbReference type="InterPro" id="IPR056823">
    <property type="entry name" value="TEN-like_YD-shell"/>
</dbReference>
<dbReference type="Proteomes" id="UP000239388">
    <property type="component" value="Unassembled WGS sequence"/>
</dbReference>
<dbReference type="Pfam" id="PF25023">
    <property type="entry name" value="TEN_YD-shell"/>
    <property type="match status" value="1"/>
</dbReference>
<name>A0A2S8G8F1_9BACT</name>
<dbReference type="Gene3D" id="2.180.10.10">
    <property type="entry name" value="RHS repeat-associated core"/>
    <property type="match status" value="1"/>
</dbReference>
<dbReference type="PANTHER" id="PTHR32305">
    <property type="match status" value="1"/>
</dbReference>
<sequence length="506" mass="54390">MATKTSGGTVTHEVDYTYDIFNRRIGKTVDADGDGAGTATEEIYIYDGLRQERGAAGDHILLAFDESDDLTDRFLYGPNVDQVLASEEVTSTASAGDVLWALTDHLGTVRDVADYNAGTNTTTVQNHLTYNAFGEITAETNAAVDFLFAFTGRERDEESDLQYNRARYYDAAIGKWVSEDPIGFLPGDNNLSRYVGNSPGNGVDPSGLESPSGATPIYGGYGSIIPEIPPLLAPVPGVPGGTIGIGGNGAYANLPNLPIPFGQTNIGSVDLIFSDGRLSGNGQGGFEAGSLKFQVAAQFGRETTADFNYEHPCLGRGSVHYGSVGLLKWENWFENGAFQAHTQLSNNQLAYQFSWTSPNGESFHVSGIDEFPEATARLPNVIFLGDTTLVGGNSQEGPFFRMTTDIAGIEFNDALDELLAFAQLADSNGNSIAGGYQHSSKRVFLDGKINVTDTYSISTRLSSDHLLDNVSLHYKESASLEYRHNDNGTTDIFIKAEGPLPWTGNK</sequence>
<comment type="caution">
    <text evidence="3">The sequence shown here is derived from an EMBL/GenBank/DDBJ whole genome shotgun (WGS) entry which is preliminary data.</text>
</comment>
<gene>
    <name evidence="3" type="ORF">C5Y98_05780</name>
</gene>
<dbReference type="OrthoDB" id="292779at2"/>
<evidence type="ECO:0000256" key="1">
    <source>
        <dbReference type="ARBA" id="ARBA00022737"/>
    </source>
</evidence>
<dbReference type="PANTHER" id="PTHR32305:SF15">
    <property type="entry name" value="PROTEIN RHSA-RELATED"/>
    <property type="match status" value="1"/>
</dbReference>